<dbReference type="InterPro" id="IPR050275">
    <property type="entry name" value="PGM_Phosphatase"/>
</dbReference>
<dbReference type="EMBL" id="CP060632">
    <property type="protein sequence ID" value="QNL99585.1"/>
    <property type="molecule type" value="Genomic_DNA"/>
</dbReference>
<dbReference type="InterPro" id="IPR029033">
    <property type="entry name" value="His_PPase_superfam"/>
</dbReference>
<dbReference type="PANTHER" id="PTHR48100:SF59">
    <property type="entry name" value="ADENOSYLCOBALAMIN_ALPHA-RIBAZOLE PHOSPHATASE"/>
    <property type="match status" value="1"/>
</dbReference>
<gene>
    <name evidence="2" type="ORF">H9Q76_12880</name>
</gene>
<dbReference type="GO" id="GO:0005737">
    <property type="term" value="C:cytoplasm"/>
    <property type="evidence" value="ECO:0007669"/>
    <property type="project" value="TreeGrafter"/>
</dbReference>
<dbReference type="AlphaFoldDB" id="A0A7G9FM04"/>
<dbReference type="Proteomes" id="UP000515819">
    <property type="component" value="Chromosome"/>
</dbReference>
<evidence type="ECO:0000313" key="3">
    <source>
        <dbReference type="Proteomes" id="UP000515819"/>
    </source>
</evidence>
<accession>A0A7G9FM04</accession>
<dbReference type="Gene3D" id="3.40.50.1240">
    <property type="entry name" value="Phosphoglycerate mutase-like"/>
    <property type="match status" value="1"/>
</dbReference>
<dbReference type="Pfam" id="PF00300">
    <property type="entry name" value="His_Phos_1"/>
    <property type="match status" value="1"/>
</dbReference>
<evidence type="ECO:0000256" key="1">
    <source>
        <dbReference type="PIRSR" id="PIRSR613078-2"/>
    </source>
</evidence>
<reference evidence="2 3" key="1">
    <citation type="submission" date="2020-08" db="EMBL/GenBank/DDBJ databases">
        <authorList>
            <person name="Liu C."/>
            <person name="Sun Q."/>
        </authorList>
    </citation>
    <scope>NUCLEOTIDE SEQUENCE [LARGE SCALE GENOMIC DNA]</scope>
    <source>
        <strain evidence="2 3">NSJ-4</strain>
    </source>
</reference>
<dbReference type="SUPFAM" id="SSF53254">
    <property type="entry name" value="Phosphoglycerate mutase-like"/>
    <property type="match status" value="1"/>
</dbReference>
<dbReference type="KEGG" id="wcp:H9Q76_12880"/>
<feature type="binding site" evidence="1">
    <location>
        <begin position="9"/>
        <end position="16"/>
    </location>
    <ligand>
        <name>substrate</name>
    </ligand>
</feature>
<protein>
    <submittedName>
        <fullName evidence="2">Histidine phosphatase family protein</fullName>
    </submittedName>
</protein>
<proteinExistence type="predicted"/>
<organism evidence="2 3">
    <name type="scientific">Wujia chipingensis</name>
    <dbReference type="NCBI Taxonomy" id="2763670"/>
    <lineage>
        <taxon>Bacteria</taxon>
        <taxon>Bacillati</taxon>
        <taxon>Bacillota</taxon>
        <taxon>Clostridia</taxon>
        <taxon>Lachnospirales</taxon>
        <taxon>Lachnospiraceae</taxon>
        <taxon>Wujia</taxon>
    </lineage>
</organism>
<keyword evidence="3" id="KW-1185">Reference proteome</keyword>
<dbReference type="PANTHER" id="PTHR48100">
    <property type="entry name" value="BROAD-SPECIFICITY PHOSPHATASE YOR283W-RELATED"/>
    <property type="match status" value="1"/>
</dbReference>
<dbReference type="RefSeq" id="WP_249321279.1">
    <property type="nucleotide sequence ID" value="NZ_CP060632.1"/>
</dbReference>
<dbReference type="InterPro" id="IPR013078">
    <property type="entry name" value="His_Pase_superF_clade-1"/>
</dbReference>
<evidence type="ECO:0000313" key="2">
    <source>
        <dbReference type="EMBL" id="QNL99585.1"/>
    </source>
</evidence>
<dbReference type="GO" id="GO:0016791">
    <property type="term" value="F:phosphatase activity"/>
    <property type="evidence" value="ECO:0007669"/>
    <property type="project" value="TreeGrafter"/>
</dbReference>
<name>A0A7G9FM04_9FIRM</name>
<dbReference type="SMART" id="SM00855">
    <property type="entry name" value="PGAM"/>
    <property type="match status" value="1"/>
</dbReference>
<dbReference type="CDD" id="cd07067">
    <property type="entry name" value="HP_PGM_like"/>
    <property type="match status" value="1"/>
</dbReference>
<sequence length="262" mass="29555">MKAKIVLIRHGMTQGNQEHRYVGTTDEGLLPESVEELRGMQEFWQKQVPMNGRTVADSVHDEIEIVPGKVTCEQHCQKNGSKEQIVYVSPYLRAKQTADILFPDAGKVEIAEFAECRFGDFEYKNYAELNGNPDYQRYIDSGGTTAFPGGETKAEFTDRVMRGFEKVFVDVESREEQKRLRCDVSLRIETAHTSLSDTIIIVAHGGTIMALMDQLSEPHKDYFDWQVKPGEGIAGWLEVTADGMQIVSYEKMKLPHGMKNGA</sequence>